<sequence length="833" mass="93712">MSYLGEDPADITFKLQLALGIADVKIVNTWPIASEEEVKLFKSQDETFSCWVDPNSIEPPTQFQKIVDERKVLFSTNLTYQLSHISHPKSFTNNPEGQHYLLLVLVMPKKCQRASSTNVIPEDFDSILDDTGSIRVKSIAQVLFVTAVQFQLAAYRHQVPDPICEMCELTLAQWYCPADSAHLCDSCDKKHHASSAILSRHSRLLVSQSPFLFGYCSTHPSEKVNVVCTICYKSLCPSCEAFGVSTSTPSLDEFSLGNTTHQHALISTTDAYKNSQSDIISSKELTDDIKNKHQILLNLYSNYKSTQDKVDHVTTALLSQLDRHFKRQTDYLDSRYRQLKLYSNTLEWLISFMDHLTLALGAAEFVYLKRKFDLFVENFTEKISLKIVHPKWLMQPIEFWGGFTVETKCSDENDNVTDQAAADEDYLDKYDLTKPIIPGVNQPVDESFAPIYNFNINEGPEVLSLYQSNAQDTSELGMNTSSPKNMYPNNYLHEVASLAPSNAIYNSAQRDLYSPVNTNIPIESSVVMTSHTPIQIMKVQSPIAQSDRIFHDQCVNLSVIITPLMVDSLWGLLSEHRFLPLIGLVASCNVTKRMGFLQDLAKLANSYNSLHLLIHDYIHHLKEKNTPEFLMLRSVGSLFDLFSWSLIGELSTMLEWFDTKLAELDMKYESLERCIENFVFDLSSGHIPEPLAWSLYQLSSSKLGTDLIASLSASLVTRGEIGGDDSRHIAYSLSKLGMLIWHGDQNGHLPNITKKLHRGVERFLKMPKKVVNLRLKHTGDATAVASAVVEPLLALKKEIYGEAECGSSQFDVNIDVPNLHEILKLVADSSLPG</sequence>
<dbReference type="KEGG" id="bmic:BMR1_02g02940"/>
<protein>
    <recommendedName>
        <fullName evidence="4">B box-type domain-containing protein</fullName>
    </recommendedName>
</protein>
<dbReference type="PROSITE" id="PS50119">
    <property type="entry name" value="ZF_BBOX"/>
    <property type="match status" value="1"/>
</dbReference>
<dbReference type="PANTHER" id="PTHR31717:SF45">
    <property type="entry name" value="ZINC FINGER PROTEIN CONSTANS-LIKE 14-RELATED"/>
    <property type="match status" value="1"/>
</dbReference>
<reference evidence="5 6" key="2">
    <citation type="journal article" date="2013" name="PLoS ONE">
        <title>Whole genome mapping and re-organization of the nuclear and mitochondrial genomes of Babesia microti isolates.</title>
        <authorList>
            <person name="Cornillot E."/>
            <person name="Dassouli A."/>
            <person name="Garg A."/>
            <person name="Pachikara N."/>
            <person name="Randazzo S."/>
            <person name="Depoix D."/>
            <person name="Carcy B."/>
            <person name="Delbecq S."/>
            <person name="Frutos R."/>
            <person name="Silva J.C."/>
            <person name="Sutton R."/>
            <person name="Krause P.J."/>
            <person name="Mamoun C.B."/>
        </authorList>
    </citation>
    <scope>NUCLEOTIDE SEQUENCE [LARGE SCALE GENOMIC DNA]</scope>
    <source>
        <strain evidence="5 6">RI</strain>
    </source>
</reference>
<keyword evidence="2" id="KW-0862">Zinc</keyword>
<evidence type="ECO:0000256" key="3">
    <source>
        <dbReference type="PROSITE-ProRule" id="PRU00024"/>
    </source>
</evidence>
<organism evidence="5 6">
    <name type="scientific">Babesia microti (strain RI)</name>
    <dbReference type="NCBI Taxonomy" id="1133968"/>
    <lineage>
        <taxon>Eukaryota</taxon>
        <taxon>Sar</taxon>
        <taxon>Alveolata</taxon>
        <taxon>Apicomplexa</taxon>
        <taxon>Aconoidasida</taxon>
        <taxon>Piroplasmida</taxon>
        <taxon>Babesiidae</taxon>
        <taxon>Babesia</taxon>
    </lineage>
</organism>
<keyword evidence="6" id="KW-1185">Reference proteome</keyword>
<evidence type="ECO:0000313" key="5">
    <source>
        <dbReference type="EMBL" id="CCF73741.1"/>
    </source>
</evidence>
<reference evidence="5 6" key="3">
    <citation type="journal article" date="2016" name="Sci. Rep.">
        <title>Genome-wide diversity and gene expression profiling of Babesia microti isolates identify polymorphic genes that mediate host-pathogen interactions.</title>
        <authorList>
            <person name="Silva J.C."/>
            <person name="Cornillot E."/>
            <person name="McCracken C."/>
            <person name="Usmani-Brown S."/>
            <person name="Dwivedi A."/>
            <person name="Ifeonu O.O."/>
            <person name="Crabtree J."/>
            <person name="Gotia H.T."/>
            <person name="Virji A.Z."/>
            <person name="Reynes C."/>
            <person name="Colinge J."/>
            <person name="Kumar V."/>
            <person name="Lawres L."/>
            <person name="Pazzi J.E."/>
            <person name="Pablo J.V."/>
            <person name="Hung C."/>
            <person name="Brancato J."/>
            <person name="Kumari P."/>
            <person name="Orvis J."/>
            <person name="Tretina K."/>
            <person name="Chibucos M."/>
            <person name="Ott S."/>
            <person name="Sadzewicz L."/>
            <person name="Sengamalay N."/>
            <person name="Shetty A.C."/>
            <person name="Su Q."/>
            <person name="Tallon L."/>
            <person name="Fraser C.M."/>
            <person name="Frutos R."/>
            <person name="Molina D.M."/>
            <person name="Krause P.J."/>
            <person name="Ben Mamoun C."/>
        </authorList>
    </citation>
    <scope>NUCLEOTIDE SEQUENCE [LARGE SCALE GENOMIC DNA]</scope>
    <source>
        <strain evidence="5 6">RI</strain>
    </source>
</reference>
<evidence type="ECO:0000256" key="1">
    <source>
        <dbReference type="ARBA" id="ARBA00022723"/>
    </source>
</evidence>
<dbReference type="InterPro" id="IPR000315">
    <property type="entry name" value="Znf_B-box"/>
</dbReference>
<accession>I7IGE9</accession>
<dbReference type="AlphaFoldDB" id="I7IGE9"/>
<dbReference type="EMBL" id="FO082872">
    <property type="protein sequence ID" value="CCF73741.1"/>
    <property type="molecule type" value="Genomic_DNA"/>
</dbReference>
<dbReference type="Proteomes" id="UP000002899">
    <property type="component" value="Chromosome II"/>
</dbReference>
<dbReference type="PANTHER" id="PTHR31717">
    <property type="entry name" value="ZINC FINGER PROTEIN CONSTANS-LIKE 10"/>
    <property type="match status" value="1"/>
</dbReference>
<dbReference type="InterPro" id="IPR049808">
    <property type="entry name" value="CONSTANS-like_Bbox1"/>
</dbReference>
<evidence type="ECO:0000256" key="2">
    <source>
        <dbReference type="ARBA" id="ARBA00022833"/>
    </source>
</evidence>
<feature type="domain" description="B box-type" evidence="4">
    <location>
        <begin position="159"/>
        <end position="206"/>
    </location>
</feature>
<dbReference type="GO" id="GO:0008270">
    <property type="term" value="F:zinc ion binding"/>
    <property type="evidence" value="ECO:0007669"/>
    <property type="project" value="UniProtKB-KW"/>
</dbReference>
<dbReference type="GeneID" id="24424369"/>
<keyword evidence="1" id="KW-0479">Metal-binding</keyword>
<dbReference type="Gene3D" id="3.30.160.60">
    <property type="entry name" value="Classic Zinc Finger"/>
    <property type="match status" value="1"/>
</dbReference>
<proteinExistence type="predicted"/>
<reference evidence="5 6" key="1">
    <citation type="journal article" date="2012" name="Nucleic Acids Res.">
        <title>Sequencing of the smallest Apicomplexan genome from the human pathogen Babesia microti.</title>
        <authorList>
            <person name="Cornillot E."/>
            <person name="Hadj-Kaddour K."/>
            <person name="Dassouli A."/>
            <person name="Noel B."/>
            <person name="Ranwez V."/>
            <person name="Vacherie B."/>
            <person name="Augagneur Y."/>
            <person name="Bres V."/>
            <person name="Duclos A."/>
            <person name="Randazzo S."/>
            <person name="Carcy B."/>
            <person name="Debierre-Grockiego F."/>
            <person name="Delbecq S."/>
            <person name="Moubri-Menage K."/>
            <person name="Shams-Eldin H."/>
            <person name="Usmani-Brown S."/>
            <person name="Bringaud F."/>
            <person name="Wincker P."/>
            <person name="Vivares C.P."/>
            <person name="Schwarz R.T."/>
            <person name="Schetters T.P."/>
            <person name="Krause P.J."/>
            <person name="Gorenflot A."/>
            <person name="Berry V."/>
            <person name="Barbe V."/>
            <person name="Ben Mamoun C."/>
        </authorList>
    </citation>
    <scope>NUCLEOTIDE SEQUENCE [LARGE SCALE GENOMIC DNA]</scope>
    <source>
        <strain evidence="5 6">RI</strain>
    </source>
</reference>
<dbReference type="RefSeq" id="XP_012648350.1">
    <property type="nucleotide sequence ID" value="XM_012792896.1"/>
</dbReference>
<evidence type="ECO:0000259" key="4">
    <source>
        <dbReference type="PROSITE" id="PS50119"/>
    </source>
</evidence>
<dbReference type="VEuPathDB" id="PiroplasmaDB:BMR1_02g02940"/>
<dbReference type="OrthoDB" id="153872at2759"/>
<keyword evidence="3" id="KW-0863">Zinc-finger</keyword>
<name>I7IGE9_BABMR</name>
<evidence type="ECO:0000313" key="6">
    <source>
        <dbReference type="Proteomes" id="UP000002899"/>
    </source>
</evidence>
<dbReference type="CDD" id="cd19821">
    <property type="entry name" value="Bbox1_BBX-like"/>
    <property type="match status" value="1"/>
</dbReference>